<reference evidence="2" key="1">
    <citation type="journal article" date="2003" name="Genome Biol.">
        <title>An integrated gene annotation and transcriptional profiling approach towards the full gene content of the Drosophila genome.</title>
        <authorList>
            <person name="Hild M."/>
            <person name="Beckmann B."/>
            <person name="Haas S.A."/>
            <person name="Koch B."/>
            <person name="Solovyev V."/>
            <person name="Busold C."/>
            <person name="Fellenberg K."/>
            <person name="Boutros M."/>
            <person name="Vingron M."/>
            <person name="Sauer F."/>
            <person name="Hoheisel J.D."/>
            <person name="Paro R."/>
        </authorList>
    </citation>
    <scope>NUCLEOTIDE SEQUENCE</scope>
</reference>
<proteinExistence type="predicted"/>
<evidence type="ECO:0000256" key="1">
    <source>
        <dbReference type="SAM" id="MobiDB-lite"/>
    </source>
</evidence>
<dbReference type="EMBL" id="BK003300">
    <property type="protein sequence ID" value="DAA03499.1"/>
    <property type="molecule type" value="Genomic_DNA"/>
</dbReference>
<name>Q6IHW6_DROME</name>
<sequence>MGDQKGIIRGAQNGQMQTHHRPAFIPRASCTNGLIGHSNLGSPNRDETQKHTDSQECSAAGKWDNSQTDCCSASACGYHIHGHIHVRIPAPKPRPAGIRAT</sequence>
<dbReference type="AlphaFoldDB" id="Q6IHW6"/>
<evidence type="ECO:0000313" key="2">
    <source>
        <dbReference type="EMBL" id="DAA03499.1"/>
    </source>
</evidence>
<gene>
    <name evidence="2" type="ORF">HDC00628</name>
</gene>
<accession>Q6IHW6</accession>
<protein>
    <submittedName>
        <fullName evidence="2">HDC00628</fullName>
    </submittedName>
</protein>
<feature type="region of interest" description="Disordered" evidence="1">
    <location>
        <begin position="1"/>
        <end position="23"/>
    </location>
</feature>
<organism evidence="2">
    <name type="scientific">Drosophila melanogaster</name>
    <name type="common">Fruit fly</name>
    <dbReference type="NCBI Taxonomy" id="7227"/>
    <lineage>
        <taxon>Eukaryota</taxon>
        <taxon>Metazoa</taxon>
        <taxon>Ecdysozoa</taxon>
        <taxon>Arthropoda</taxon>
        <taxon>Hexapoda</taxon>
        <taxon>Insecta</taxon>
        <taxon>Pterygota</taxon>
        <taxon>Neoptera</taxon>
        <taxon>Endopterygota</taxon>
        <taxon>Diptera</taxon>
        <taxon>Brachycera</taxon>
        <taxon>Muscomorpha</taxon>
        <taxon>Ephydroidea</taxon>
        <taxon>Drosophilidae</taxon>
        <taxon>Drosophila</taxon>
        <taxon>Sophophora</taxon>
    </lineage>
</organism>